<keyword evidence="2" id="KW-1185">Reference proteome</keyword>
<reference evidence="1" key="1">
    <citation type="submission" date="2021-06" db="EMBL/GenBank/DDBJ databases">
        <authorList>
            <person name="Kallberg Y."/>
            <person name="Tangrot J."/>
            <person name="Rosling A."/>
        </authorList>
    </citation>
    <scope>NUCLEOTIDE SEQUENCE</scope>
    <source>
        <strain evidence="1">MA461A</strain>
    </source>
</reference>
<dbReference type="Proteomes" id="UP000789920">
    <property type="component" value="Unassembled WGS sequence"/>
</dbReference>
<proteinExistence type="predicted"/>
<comment type="caution">
    <text evidence="1">The sequence shown here is derived from an EMBL/GenBank/DDBJ whole genome shotgun (WGS) entry which is preliminary data.</text>
</comment>
<organism evidence="1 2">
    <name type="scientific">Racocetra persica</name>
    <dbReference type="NCBI Taxonomy" id="160502"/>
    <lineage>
        <taxon>Eukaryota</taxon>
        <taxon>Fungi</taxon>
        <taxon>Fungi incertae sedis</taxon>
        <taxon>Mucoromycota</taxon>
        <taxon>Glomeromycotina</taxon>
        <taxon>Glomeromycetes</taxon>
        <taxon>Diversisporales</taxon>
        <taxon>Gigasporaceae</taxon>
        <taxon>Racocetra</taxon>
    </lineage>
</organism>
<feature type="non-terminal residue" evidence="1">
    <location>
        <position position="197"/>
    </location>
</feature>
<name>A0ACA9S5B4_9GLOM</name>
<accession>A0ACA9S5B4</accession>
<gene>
    <name evidence="1" type="ORF">RPERSI_LOCUS25929</name>
</gene>
<evidence type="ECO:0000313" key="1">
    <source>
        <dbReference type="EMBL" id="CAG8822982.1"/>
    </source>
</evidence>
<dbReference type="EMBL" id="CAJVQC010086930">
    <property type="protein sequence ID" value="CAG8822982.1"/>
    <property type="molecule type" value="Genomic_DNA"/>
</dbReference>
<sequence length="197" mass="23027">KFKEYTNTEEILSTDRGNLKIKDINENDKIENKNYPKETRSDVTRLDISNKELEEELDLTDFINLEWLNCQGIASLENSEKLRECYLSDNNFFQQDLSTFSKFTNLEKLRVGNHDQKKIEPSIYNRFIGSLEPLKDLNKLAELDISNTDIDSAKVSDIHEELNPFEDKEYPKESKCLGEIDKDNKGKERNKIVKLDI</sequence>
<protein>
    <submittedName>
        <fullName evidence="1">9600_t:CDS:1</fullName>
    </submittedName>
</protein>
<feature type="non-terminal residue" evidence="1">
    <location>
        <position position="1"/>
    </location>
</feature>
<evidence type="ECO:0000313" key="2">
    <source>
        <dbReference type="Proteomes" id="UP000789920"/>
    </source>
</evidence>